<accession>B0JNM3</accession>
<dbReference type="EnsemblBacteria" id="BAG03453">
    <property type="protein sequence ID" value="BAG03453"/>
    <property type="gene ID" value="MAE_36310"/>
</dbReference>
<dbReference type="AlphaFoldDB" id="B0JNM3"/>
<dbReference type="EMBL" id="AP009552">
    <property type="protein sequence ID" value="BAG03453.1"/>
    <property type="molecule type" value="Genomic_DNA"/>
</dbReference>
<dbReference type="HOGENOM" id="CLU_2717853_0_0_3"/>
<dbReference type="STRING" id="449447.MAE_36310"/>
<evidence type="ECO:0000313" key="1">
    <source>
        <dbReference type="EMBL" id="BAG03453.1"/>
    </source>
</evidence>
<name>B0JNM3_MICAN</name>
<dbReference type="KEGG" id="mar:MAE_36310"/>
<dbReference type="Proteomes" id="UP000001510">
    <property type="component" value="Chromosome"/>
</dbReference>
<organism evidence="1 2">
    <name type="scientific">Microcystis aeruginosa (strain NIES-843 / IAM M-2473)</name>
    <dbReference type="NCBI Taxonomy" id="449447"/>
    <lineage>
        <taxon>Bacteria</taxon>
        <taxon>Bacillati</taxon>
        <taxon>Cyanobacteriota</taxon>
        <taxon>Cyanophyceae</taxon>
        <taxon>Oscillatoriophycideae</taxon>
        <taxon>Chroococcales</taxon>
        <taxon>Microcystaceae</taxon>
        <taxon>Microcystis</taxon>
    </lineage>
</organism>
<gene>
    <name evidence="1" type="ordered locus">MAE_36310</name>
</gene>
<dbReference type="PaxDb" id="449447-MAE_36310"/>
<reference evidence="1 2" key="1">
    <citation type="journal article" date="2007" name="DNA Res.">
        <title>Complete genomic structure of the bloom-forming toxic cyanobacterium Microcystis aeruginosa NIES-843.</title>
        <authorList>
            <person name="Kaneko T."/>
            <person name="Nakajima N."/>
            <person name="Okamoto S."/>
            <person name="Suzuki I."/>
            <person name="Tanabe Y."/>
            <person name="Tamaoki M."/>
            <person name="Nakamura Y."/>
            <person name="Kasai F."/>
            <person name="Watanabe A."/>
            <person name="Kawashima K."/>
            <person name="Kishida Y."/>
            <person name="Ono A."/>
            <person name="Shimizu Y."/>
            <person name="Takahashi C."/>
            <person name="Minami C."/>
            <person name="Fujishiro T."/>
            <person name="Kohara M."/>
            <person name="Katoh M."/>
            <person name="Nakazaki N."/>
            <person name="Nakayama S."/>
            <person name="Yamada M."/>
            <person name="Tabata S."/>
            <person name="Watanabe M.M."/>
        </authorList>
    </citation>
    <scope>NUCLEOTIDE SEQUENCE [LARGE SCALE GENOMIC DNA]</scope>
    <source>
        <strain evidence="2">NIES-843 / IAM M-247</strain>
    </source>
</reference>
<keyword evidence="2" id="KW-1185">Reference proteome</keyword>
<protein>
    <submittedName>
        <fullName evidence="1">Uncharacterized protein</fullName>
    </submittedName>
</protein>
<evidence type="ECO:0000313" key="2">
    <source>
        <dbReference type="Proteomes" id="UP000001510"/>
    </source>
</evidence>
<proteinExistence type="predicted"/>
<sequence>MPPSPQPKACKLGSAVPDGSWLTRSRTALDRRLKRASMGLASSEAAWAVLVRPKADKARRKPTKPVLLLIFT</sequence>